<dbReference type="InterPro" id="IPR002575">
    <property type="entry name" value="Aminoglycoside_PTrfase"/>
</dbReference>
<dbReference type="EC" id="2.7.11.1" evidence="11"/>
<dbReference type="AlphaFoldDB" id="A0AAJ1BIM1"/>
<evidence type="ECO:0000256" key="11">
    <source>
        <dbReference type="HAMAP-Rule" id="MF_01497"/>
    </source>
</evidence>
<dbReference type="EMBL" id="JAKUDL010000004">
    <property type="protein sequence ID" value="MCH4295351.1"/>
    <property type="molecule type" value="Genomic_DNA"/>
</dbReference>
<dbReference type="GO" id="GO:0005524">
    <property type="term" value="F:ATP binding"/>
    <property type="evidence" value="ECO:0007669"/>
    <property type="project" value="UniProtKB-UniRule"/>
</dbReference>
<keyword evidence="6 11" id="KW-0547">Nucleotide-binding</keyword>
<comment type="catalytic activity">
    <reaction evidence="11">
        <text>L-threonyl-[protein] + ATP = O-phospho-L-threonyl-[protein] + ADP + H(+)</text>
        <dbReference type="Rhea" id="RHEA:46608"/>
        <dbReference type="Rhea" id="RHEA-COMP:11060"/>
        <dbReference type="Rhea" id="RHEA-COMP:11605"/>
        <dbReference type="ChEBI" id="CHEBI:15378"/>
        <dbReference type="ChEBI" id="CHEBI:30013"/>
        <dbReference type="ChEBI" id="CHEBI:30616"/>
        <dbReference type="ChEBI" id="CHEBI:61977"/>
        <dbReference type="ChEBI" id="CHEBI:456216"/>
        <dbReference type="EC" id="2.7.11.1"/>
    </reaction>
</comment>
<evidence type="ECO:0000256" key="9">
    <source>
        <dbReference type="ARBA" id="ARBA00022842"/>
    </source>
</evidence>
<dbReference type="NCBIfam" id="NF008738">
    <property type="entry name" value="PRK11768.1"/>
    <property type="match status" value="1"/>
</dbReference>
<keyword evidence="7 11" id="KW-0418">Kinase</keyword>
<evidence type="ECO:0000256" key="4">
    <source>
        <dbReference type="ARBA" id="ARBA00022679"/>
    </source>
</evidence>
<sequence length="325" mass="36591">MSAAFHFHSLTPDTILDAIESVGIYPETGLTPLNSFENRVYQFRCDRGNRYVTKFYRPERWTDAQIAEEHGFAFELADAEVPLAAPVVLDGKSLFHFNGFRFALFPSIGGRPFEMDNLDQLEAVGHFIGRLHQVGKGGQFAARETLTAAMAAEALAELLSSSHVPEALRADFAAAGQALVSAIEQAWIETTSLRLHGDLHPGNILWTPDGPGFVDLDDARSGPAVQDLWMMLAGDDNERRMQLDTLLGAYEEFCDFDMKELALIEPLRGLRMLSHMAWIGRRWQDPAFPMYFPWFADEAYWLRQIRDMQAQVQQIGLPPLTLQPF</sequence>
<dbReference type="GO" id="GO:0005737">
    <property type="term" value="C:cytoplasm"/>
    <property type="evidence" value="ECO:0007669"/>
    <property type="project" value="UniProtKB-SubCell"/>
</dbReference>
<dbReference type="PANTHER" id="PTHR39573">
    <property type="entry name" value="STRESS RESPONSE KINASE A"/>
    <property type="match status" value="1"/>
</dbReference>
<evidence type="ECO:0000256" key="6">
    <source>
        <dbReference type="ARBA" id="ARBA00022741"/>
    </source>
</evidence>
<feature type="active site" description="Proton acceptor" evidence="11">
    <location>
        <position position="198"/>
    </location>
</feature>
<keyword evidence="14" id="KW-1185">Reference proteome</keyword>
<feature type="site" description="ATP" evidence="11">
    <location>
        <position position="35"/>
    </location>
</feature>
<dbReference type="Gene3D" id="3.30.200.70">
    <property type="match status" value="1"/>
</dbReference>
<evidence type="ECO:0000256" key="3">
    <source>
        <dbReference type="ARBA" id="ARBA00022553"/>
    </source>
</evidence>
<evidence type="ECO:0000256" key="7">
    <source>
        <dbReference type="ARBA" id="ARBA00022777"/>
    </source>
</evidence>
<dbReference type="Gene3D" id="1.10.510.10">
    <property type="entry name" value="Transferase(Phosphotransferase) domain 1"/>
    <property type="match status" value="1"/>
</dbReference>
<evidence type="ECO:0000256" key="5">
    <source>
        <dbReference type="ARBA" id="ARBA00022723"/>
    </source>
</evidence>
<dbReference type="InterPro" id="IPR032882">
    <property type="entry name" value="SrkA/RdoA"/>
</dbReference>
<accession>A0AAJ1BIM1</accession>
<protein>
    <recommendedName>
        <fullName evidence="11">Stress response kinase A</fullName>
        <ecNumber evidence="11">2.7.11.1</ecNumber>
    </recommendedName>
    <alternativeName>
        <fullName evidence="11">Serine/threonine-protein kinase SrkA</fullName>
    </alternativeName>
</protein>
<comment type="subcellular location">
    <subcellularLocation>
        <location evidence="11">Cytoplasm</location>
    </subcellularLocation>
</comment>
<feature type="binding site" evidence="11">
    <location>
        <position position="215"/>
    </location>
    <ligand>
        <name>Mg(2+)</name>
        <dbReference type="ChEBI" id="CHEBI:18420"/>
    </ligand>
</feature>
<comment type="catalytic activity">
    <reaction evidence="11">
        <text>L-seryl-[protein] + ATP = O-phospho-L-seryl-[protein] + ADP + H(+)</text>
        <dbReference type="Rhea" id="RHEA:17989"/>
        <dbReference type="Rhea" id="RHEA-COMP:9863"/>
        <dbReference type="Rhea" id="RHEA-COMP:11604"/>
        <dbReference type="ChEBI" id="CHEBI:15378"/>
        <dbReference type="ChEBI" id="CHEBI:29999"/>
        <dbReference type="ChEBI" id="CHEBI:30616"/>
        <dbReference type="ChEBI" id="CHEBI:83421"/>
        <dbReference type="ChEBI" id="CHEBI:456216"/>
        <dbReference type="EC" id="2.7.11.1"/>
    </reaction>
</comment>
<comment type="subunit">
    <text evidence="11">Monomer.</text>
</comment>
<keyword evidence="1 11" id="KW-0963">Cytoplasm</keyword>
<feature type="active site" evidence="11">
    <location>
        <position position="215"/>
    </location>
</feature>
<comment type="similarity">
    <text evidence="11">Belongs to the SrkA/RdoA protein kinase family.</text>
</comment>
<keyword evidence="3 11" id="KW-0597">Phosphoprotein</keyword>
<feature type="domain" description="Aminoglycoside phosphotransferase" evidence="12">
    <location>
        <begin position="30"/>
        <end position="262"/>
    </location>
</feature>
<comment type="cofactor">
    <cofactor evidence="11">
        <name>Mg(2+)</name>
        <dbReference type="ChEBI" id="CHEBI:18420"/>
    </cofactor>
</comment>
<dbReference type="Pfam" id="PF01636">
    <property type="entry name" value="APH"/>
    <property type="match status" value="1"/>
</dbReference>
<keyword evidence="2 11" id="KW-0723">Serine/threonine-protein kinase</keyword>
<name>A0AAJ1BIM1_9GAMM</name>
<feature type="binding site" evidence="11">
    <location>
        <position position="203"/>
    </location>
    <ligand>
        <name>Mg(2+)</name>
        <dbReference type="ChEBI" id="CHEBI:18420"/>
    </ligand>
</feature>
<keyword evidence="8 11" id="KW-0067">ATP-binding</keyword>
<dbReference type="GO" id="GO:0000287">
    <property type="term" value="F:magnesium ion binding"/>
    <property type="evidence" value="ECO:0007669"/>
    <property type="project" value="UniProtKB-UniRule"/>
</dbReference>
<keyword evidence="4 11" id="KW-0808">Transferase</keyword>
<gene>
    <name evidence="11" type="primary">srkA</name>
    <name evidence="13" type="ORF">MJ923_13655</name>
</gene>
<dbReference type="InterPro" id="IPR011009">
    <property type="entry name" value="Kinase-like_dom_sf"/>
</dbReference>
<evidence type="ECO:0000256" key="10">
    <source>
        <dbReference type="ARBA" id="ARBA00023016"/>
    </source>
</evidence>
<evidence type="ECO:0000256" key="1">
    <source>
        <dbReference type="ARBA" id="ARBA00022490"/>
    </source>
</evidence>
<evidence type="ECO:0000259" key="12">
    <source>
        <dbReference type="Pfam" id="PF01636"/>
    </source>
</evidence>
<keyword evidence="10 11" id="KW-0346">Stress response</keyword>
<comment type="caution">
    <text evidence="13">The sequence shown here is derived from an EMBL/GenBank/DDBJ whole genome shotgun (WGS) entry which is preliminary data.</text>
</comment>
<dbReference type="GO" id="GO:0004674">
    <property type="term" value="F:protein serine/threonine kinase activity"/>
    <property type="evidence" value="ECO:0007669"/>
    <property type="project" value="UniProtKB-UniRule"/>
</dbReference>
<evidence type="ECO:0000313" key="14">
    <source>
        <dbReference type="Proteomes" id="UP001297581"/>
    </source>
</evidence>
<dbReference type="Gene3D" id="1.20.1270.170">
    <property type="match status" value="1"/>
</dbReference>
<keyword evidence="5 11" id="KW-0479">Metal-binding</keyword>
<proteinExistence type="inferred from homology"/>
<keyword evidence="9 11" id="KW-0460">Magnesium</keyword>
<dbReference type="Proteomes" id="UP001297581">
    <property type="component" value="Unassembled WGS sequence"/>
</dbReference>
<evidence type="ECO:0000256" key="2">
    <source>
        <dbReference type="ARBA" id="ARBA00022527"/>
    </source>
</evidence>
<organism evidence="13 14">
    <name type="scientific">Shewanella zhuhaiensis</name>
    <dbReference type="NCBI Taxonomy" id="2919576"/>
    <lineage>
        <taxon>Bacteria</taxon>
        <taxon>Pseudomonadati</taxon>
        <taxon>Pseudomonadota</taxon>
        <taxon>Gammaproteobacteria</taxon>
        <taxon>Alteromonadales</taxon>
        <taxon>Shewanellaceae</taxon>
        <taxon>Shewanella</taxon>
    </lineage>
</organism>
<evidence type="ECO:0000313" key="13">
    <source>
        <dbReference type="EMBL" id="MCH4295351.1"/>
    </source>
</evidence>
<dbReference type="PANTHER" id="PTHR39573:SF1">
    <property type="entry name" value="STRESS RESPONSE KINASE A"/>
    <property type="match status" value="1"/>
</dbReference>
<comment type="function">
    <text evidence="11">A protein kinase that phosphorylates Ser and Thr residues. Probably acts to suppress the effects of stress linked to accumulation of reactive oxygen species. Probably involved in the extracytoplasmic stress response.</text>
</comment>
<dbReference type="HAMAP" id="MF_01497">
    <property type="entry name" value="SrkA_kinase"/>
    <property type="match status" value="1"/>
</dbReference>
<evidence type="ECO:0000256" key="8">
    <source>
        <dbReference type="ARBA" id="ARBA00022840"/>
    </source>
</evidence>
<dbReference type="SUPFAM" id="SSF56112">
    <property type="entry name" value="Protein kinase-like (PK-like)"/>
    <property type="match status" value="1"/>
</dbReference>
<dbReference type="RefSeq" id="WP_240591570.1">
    <property type="nucleotide sequence ID" value="NZ_JAKUDL010000004.1"/>
</dbReference>
<reference evidence="13 14" key="1">
    <citation type="submission" date="2022-02" db="EMBL/GenBank/DDBJ databases">
        <title>The genome sequence of Shewanella sp. 3B26.</title>
        <authorList>
            <person name="Du J."/>
        </authorList>
    </citation>
    <scope>NUCLEOTIDE SEQUENCE [LARGE SCALE GENOMIC DNA]</scope>
    <source>
        <strain evidence="13 14">3B26</strain>
    </source>
</reference>